<evidence type="ECO:0000259" key="7">
    <source>
        <dbReference type="Pfam" id="PF04542"/>
    </source>
</evidence>
<dbReference type="AlphaFoldDB" id="A0A1V2IJV7"/>
<accession>A0A1V2IJV7</accession>
<dbReference type="NCBIfam" id="TIGR02983">
    <property type="entry name" value="SigE-fam_strep"/>
    <property type="match status" value="1"/>
</dbReference>
<dbReference type="Gene3D" id="1.10.10.10">
    <property type="entry name" value="Winged helix-like DNA-binding domain superfamily/Winged helix DNA-binding domain"/>
    <property type="match status" value="1"/>
</dbReference>
<dbReference type="GO" id="GO:0006352">
    <property type="term" value="P:DNA-templated transcription initiation"/>
    <property type="evidence" value="ECO:0007669"/>
    <property type="project" value="InterPro"/>
</dbReference>
<dbReference type="InterPro" id="IPR014325">
    <property type="entry name" value="RNA_pol_sigma-E_actinobac"/>
</dbReference>
<dbReference type="GO" id="GO:0003677">
    <property type="term" value="F:DNA binding"/>
    <property type="evidence" value="ECO:0007669"/>
    <property type="project" value="UniProtKB-KW"/>
</dbReference>
<dbReference type="InterPro" id="IPR007627">
    <property type="entry name" value="RNA_pol_sigma70_r2"/>
</dbReference>
<dbReference type="Pfam" id="PF08281">
    <property type="entry name" value="Sigma70_r4_2"/>
    <property type="match status" value="1"/>
</dbReference>
<dbReference type="SUPFAM" id="SSF88946">
    <property type="entry name" value="Sigma2 domain of RNA polymerase sigma factors"/>
    <property type="match status" value="1"/>
</dbReference>
<dbReference type="PANTHER" id="PTHR43133">
    <property type="entry name" value="RNA POLYMERASE ECF-TYPE SIGMA FACTO"/>
    <property type="match status" value="1"/>
</dbReference>
<keyword evidence="3" id="KW-0731">Sigma factor</keyword>
<dbReference type="EMBL" id="MOMC01000005">
    <property type="protein sequence ID" value="ONH33397.1"/>
    <property type="molecule type" value="Genomic_DNA"/>
</dbReference>
<evidence type="ECO:0000313" key="9">
    <source>
        <dbReference type="EMBL" id="ONH33397.1"/>
    </source>
</evidence>
<protein>
    <recommendedName>
        <fullName evidence="11">RNA polymerase subunit sigma-24</fullName>
    </recommendedName>
</protein>
<dbReference type="Gene3D" id="1.10.1740.10">
    <property type="match status" value="1"/>
</dbReference>
<dbReference type="InterPro" id="IPR039425">
    <property type="entry name" value="RNA_pol_sigma-70-like"/>
</dbReference>
<dbReference type="CDD" id="cd06171">
    <property type="entry name" value="Sigma70_r4"/>
    <property type="match status" value="1"/>
</dbReference>
<keyword evidence="5" id="KW-0804">Transcription</keyword>
<dbReference type="PANTHER" id="PTHR43133:SF50">
    <property type="entry name" value="ECF RNA POLYMERASE SIGMA FACTOR SIGM"/>
    <property type="match status" value="1"/>
</dbReference>
<comment type="similarity">
    <text evidence="1">Belongs to the sigma-70 factor family. ECF subfamily.</text>
</comment>
<evidence type="ECO:0008006" key="11">
    <source>
        <dbReference type="Google" id="ProtNLM"/>
    </source>
</evidence>
<feature type="domain" description="RNA polymerase sigma factor 70 region 4 type 2" evidence="8">
    <location>
        <begin position="90"/>
        <end position="142"/>
    </location>
</feature>
<keyword evidence="4" id="KW-0238">DNA-binding</keyword>
<evidence type="ECO:0000256" key="2">
    <source>
        <dbReference type="ARBA" id="ARBA00023015"/>
    </source>
</evidence>
<organism evidence="9 10">
    <name type="scientific">Pseudofrankia asymbiotica</name>
    <dbReference type="NCBI Taxonomy" id="1834516"/>
    <lineage>
        <taxon>Bacteria</taxon>
        <taxon>Bacillati</taxon>
        <taxon>Actinomycetota</taxon>
        <taxon>Actinomycetes</taxon>
        <taxon>Frankiales</taxon>
        <taxon>Frankiaceae</taxon>
        <taxon>Pseudofrankia</taxon>
    </lineage>
</organism>
<proteinExistence type="inferred from homology"/>
<sequence length="166" mass="18728">MTRSDALFRAAFVLTGQHAAAEDLVQETLARLLMVWSRVVAKGEPDAYAYRVMVNLHRRSWRRVLMRERPTARLPDRPGPDAFVRSERLDQLSRALAELPTRQRSAVVLRHYVQLSEAETAAAMDCRVGTVKSLTSRGLARLRAAIEDPPAARDRTSPDKEERSHG</sequence>
<evidence type="ECO:0000313" key="10">
    <source>
        <dbReference type="Proteomes" id="UP000188929"/>
    </source>
</evidence>
<dbReference type="InterPro" id="IPR013249">
    <property type="entry name" value="RNA_pol_sigma70_r4_t2"/>
</dbReference>
<dbReference type="InterPro" id="IPR013325">
    <property type="entry name" value="RNA_pol_sigma_r2"/>
</dbReference>
<dbReference type="STRING" id="1834516.BL253_01620"/>
<feature type="domain" description="RNA polymerase sigma-70 region 2" evidence="7">
    <location>
        <begin position="6"/>
        <end position="63"/>
    </location>
</feature>
<keyword evidence="10" id="KW-1185">Reference proteome</keyword>
<dbReference type="InterPro" id="IPR014284">
    <property type="entry name" value="RNA_pol_sigma-70_dom"/>
</dbReference>
<reference evidence="10" key="1">
    <citation type="submission" date="2016-10" db="EMBL/GenBank/DDBJ databases">
        <title>Frankia sp. NRRL B-16386 Genome sequencing.</title>
        <authorList>
            <person name="Ghodhbane-Gtari F."/>
            <person name="Swanson E."/>
            <person name="Gueddou A."/>
            <person name="Hezbri K."/>
            <person name="Ktari K."/>
            <person name="Nouioui I."/>
            <person name="Morris K."/>
            <person name="Simpson S."/>
            <person name="Abebe-Akele F."/>
            <person name="Thomas K."/>
            <person name="Gtari M."/>
            <person name="Tisa L.S."/>
        </authorList>
    </citation>
    <scope>NUCLEOTIDE SEQUENCE [LARGE SCALE GENOMIC DNA]</scope>
    <source>
        <strain evidence="10">NRRL B-16386</strain>
    </source>
</reference>
<dbReference type="OrthoDB" id="3692620at2"/>
<dbReference type="GO" id="GO:0016987">
    <property type="term" value="F:sigma factor activity"/>
    <property type="evidence" value="ECO:0007669"/>
    <property type="project" value="UniProtKB-KW"/>
</dbReference>
<comment type="caution">
    <text evidence="9">The sequence shown here is derived from an EMBL/GenBank/DDBJ whole genome shotgun (WGS) entry which is preliminary data.</text>
</comment>
<evidence type="ECO:0000256" key="1">
    <source>
        <dbReference type="ARBA" id="ARBA00010641"/>
    </source>
</evidence>
<dbReference type="SUPFAM" id="SSF88659">
    <property type="entry name" value="Sigma3 and sigma4 domains of RNA polymerase sigma factors"/>
    <property type="match status" value="1"/>
</dbReference>
<evidence type="ECO:0000256" key="6">
    <source>
        <dbReference type="SAM" id="MobiDB-lite"/>
    </source>
</evidence>
<dbReference type="Pfam" id="PF04542">
    <property type="entry name" value="Sigma70_r2"/>
    <property type="match status" value="1"/>
</dbReference>
<feature type="region of interest" description="Disordered" evidence="6">
    <location>
        <begin position="144"/>
        <end position="166"/>
    </location>
</feature>
<dbReference type="InterPro" id="IPR013324">
    <property type="entry name" value="RNA_pol_sigma_r3/r4-like"/>
</dbReference>
<evidence type="ECO:0000256" key="3">
    <source>
        <dbReference type="ARBA" id="ARBA00023082"/>
    </source>
</evidence>
<evidence type="ECO:0000256" key="4">
    <source>
        <dbReference type="ARBA" id="ARBA00023125"/>
    </source>
</evidence>
<dbReference type="InterPro" id="IPR036388">
    <property type="entry name" value="WH-like_DNA-bd_sf"/>
</dbReference>
<gene>
    <name evidence="9" type="ORF">BL253_01620</name>
</gene>
<evidence type="ECO:0000256" key="5">
    <source>
        <dbReference type="ARBA" id="ARBA00023163"/>
    </source>
</evidence>
<keyword evidence="2" id="KW-0805">Transcription regulation</keyword>
<name>A0A1V2IJV7_9ACTN</name>
<evidence type="ECO:0000259" key="8">
    <source>
        <dbReference type="Pfam" id="PF08281"/>
    </source>
</evidence>
<dbReference type="Proteomes" id="UP000188929">
    <property type="component" value="Unassembled WGS sequence"/>
</dbReference>
<dbReference type="NCBIfam" id="TIGR02937">
    <property type="entry name" value="sigma70-ECF"/>
    <property type="match status" value="1"/>
</dbReference>